<gene>
    <name evidence="1" type="ORF">HU200_018426</name>
</gene>
<comment type="caution">
    <text evidence="1">The sequence shown here is derived from an EMBL/GenBank/DDBJ whole genome shotgun (WGS) entry which is preliminary data.</text>
</comment>
<accession>A0A835KIN0</accession>
<evidence type="ECO:0000313" key="2">
    <source>
        <dbReference type="Proteomes" id="UP000636709"/>
    </source>
</evidence>
<keyword evidence="2" id="KW-1185">Reference proteome</keyword>
<evidence type="ECO:0000313" key="1">
    <source>
        <dbReference type="EMBL" id="KAF8727860.1"/>
    </source>
</evidence>
<dbReference type="EMBL" id="JACEFO010001629">
    <property type="protein sequence ID" value="KAF8727860.1"/>
    <property type="molecule type" value="Genomic_DNA"/>
</dbReference>
<dbReference type="Proteomes" id="UP000636709">
    <property type="component" value="Unassembled WGS sequence"/>
</dbReference>
<name>A0A835KIN0_9POAL</name>
<sequence length="78" mass="9108">MVEWFAVRDPKEAKKAGSFRNDLHNMEHLEGKEFKDLPTGISITTRGSRCIDQRRNSVEGCSMWRKNYILMLAYACRL</sequence>
<dbReference type="AlphaFoldDB" id="A0A835KIN0"/>
<proteinExistence type="predicted"/>
<organism evidence="1 2">
    <name type="scientific">Digitaria exilis</name>
    <dbReference type="NCBI Taxonomy" id="1010633"/>
    <lineage>
        <taxon>Eukaryota</taxon>
        <taxon>Viridiplantae</taxon>
        <taxon>Streptophyta</taxon>
        <taxon>Embryophyta</taxon>
        <taxon>Tracheophyta</taxon>
        <taxon>Spermatophyta</taxon>
        <taxon>Magnoliopsida</taxon>
        <taxon>Liliopsida</taxon>
        <taxon>Poales</taxon>
        <taxon>Poaceae</taxon>
        <taxon>PACMAD clade</taxon>
        <taxon>Panicoideae</taxon>
        <taxon>Panicodae</taxon>
        <taxon>Paniceae</taxon>
        <taxon>Anthephorinae</taxon>
        <taxon>Digitaria</taxon>
    </lineage>
</organism>
<protein>
    <submittedName>
        <fullName evidence="1">Uncharacterized protein</fullName>
    </submittedName>
</protein>
<reference evidence="1" key="1">
    <citation type="submission" date="2020-07" db="EMBL/GenBank/DDBJ databases">
        <title>Genome sequence and genetic diversity analysis of an under-domesticated orphan crop, white fonio (Digitaria exilis).</title>
        <authorList>
            <person name="Bennetzen J.L."/>
            <person name="Chen S."/>
            <person name="Ma X."/>
            <person name="Wang X."/>
            <person name="Yssel A.E.J."/>
            <person name="Chaluvadi S.R."/>
            <person name="Johnson M."/>
            <person name="Gangashetty P."/>
            <person name="Hamidou F."/>
            <person name="Sanogo M.D."/>
            <person name="Zwaenepoel A."/>
            <person name="Wallace J."/>
            <person name="Van De Peer Y."/>
            <person name="Van Deynze A."/>
        </authorList>
    </citation>
    <scope>NUCLEOTIDE SEQUENCE</scope>
    <source>
        <tissue evidence="1">Leaves</tissue>
    </source>
</reference>